<evidence type="ECO:0000256" key="2">
    <source>
        <dbReference type="ARBA" id="ARBA00022908"/>
    </source>
</evidence>
<dbReference type="Gene3D" id="3.30.160.390">
    <property type="entry name" value="Integrase, DNA-binding domain"/>
    <property type="match status" value="1"/>
</dbReference>
<dbReference type="EMBL" id="QHLQ01000025">
    <property type="protein sequence ID" value="NIZ62989.1"/>
    <property type="molecule type" value="Genomic_DNA"/>
</dbReference>
<keyword evidence="2" id="KW-0229">DNA integration</keyword>
<dbReference type="InterPro" id="IPR013762">
    <property type="entry name" value="Integrase-like_cat_sf"/>
</dbReference>
<dbReference type="Proteomes" id="UP001429564">
    <property type="component" value="Unassembled WGS sequence"/>
</dbReference>
<dbReference type="PANTHER" id="PTHR30629:SF2">
    <property type="entry name" value="PROPHAGE INTEGRASE INTS-RELATED"/>
    <property type="match status" value="1"/>
</dbReference>
<dbReference type="InterPro" id="IPR038488">
    <property type="entry name" value="Integrase_DNA-bd_sf"/>
</dbReference>
<dbReference type="Gene3D" id="1.10.443.10">
    <property type="entry name" value="Intergrase catalytic core"/>
    <property type="match status" value="1"/>
</dbReference>
<comment type="similarity">
    <text evidence="1">Belongs to the 'phage' integrase family.</text>
</comment>
<dbReference type="PANTHER" id="PTHR30629">
    <property type="entry name" value="PROPHAGE INTEGRASE"/>
    <property type="match status" value="1"/>
</dbReference>
<dbReference type="InterPro" id="IPR050808">
    <property type="entry name" value="Phage_Integrase"/>
</dbReference>
<dbReference type="SUPFAM" id="SSF56349">
    <property type="entry name" value="DNA breaking-rejoining enzymes"/>
    <property type="match status" value="1"/>
</dbReference>
<protein>
    <recommendedName>
        <fullName evidence="4">Tyr recombinase domain-containing protein</fullName>
    </recommendedName>
</protein>
<evidence type="ECO:0000313" key="5">
    <source>
        <dbReference type="EMBL" id="NIZ62989.1"/>
    </source>
</evidence>
<evidence type="ECO:0000259" key="4">
    <source>
        <dbReference type="PROSITE" id="PS51898"/>
    </source>
</evidence>
<reference evidence="5 6" key="1">
    <citation type="submission" date="2018-05" db="EMBL/GenBank/DDBJ databases">
        <authorList>
            <person name="Zhang Y.-J."/>
        </authorList>
    </citation>
    <scope>NUCLEOTIDE SEQUENCE [LARGE SCALE GENOMIC DNA]</scope>
    <source>
        <strain evidence="5 6">CY04</strain>
    </source>
</reference>
<evidence type="ECO:0000256" key="3">
    <source>
        <dbReference type="ARBA" id="ARBA00023172"/>
    </source>
</evidence>
<evidence type="ECO:0000313" key="6">
    <source>
        <dbReference type="Proteomes" id="UP001429564"/>
    </source>
</evidence>
<organism evidence="5 6">
    <name type="scientific">Parasedimentitalea denitrificans</name>
    <dbReference type="NCBI Taxonomy" id="2211118"/>
    <lineage>
        <taxon>Bacteria</taxon>
        <taxon>Pseudomonadati</taxon>
        <taxon>Pseudomonadota</taxon>
        <taxon>Alphaproteobacteria</taxon>
        <taxon>Rhodobacterales</taxon>
        <taxon>Paracoccaceae</taxon>
        <taxon>Parasedimentitalea</taxon>
    </lineage>
</organism>
<name>A0ABX0WDW7_9RHOB</name>
<feature type="domain" description="Tyr recombinase" evidence="4">
    <location>
        <begin position="190"/>
        <end position="368"/>
    </location>
</feature>
<evidence type="ECO:0000256" key="1">
    <source>
        <dbReference type="ARBA" id="ARBA00008857"/>
    </source>
</evidence>
<gene>
    <name evidence="5" type="ORF">DL239_18650</name>
</gene>
<accession>A0ABX0WDW7</accession>
<dbReference type="InterPro" id="IPR002104">
    <property type="entry name" value="Integrase_catalytic"/>
</dbReference>
<comment type="caution">
    <text evidence="5">The sequence shown here is derived from an EMBL/GenBank/DDBJ whole genome shotgun (WGS) entry which is preliminary data.</text>
</comment>
<proteinExistence type="inferred from homology"/>
<sequence length="393" mass="43688">MKPKSNLPESGRATLKDTVVPGLELRGNQKGATWTLRHRVGGKRIRDTIGHWPGLAAPAAREAARVKLSSVAVTRAAGGDVLAQRAERYRLKNARSFGDALTVYVAHRSELRTIGHADKLLRDVFRNLLTEKLPAVSKQDILACVDARRKTAPAVADLSIRYVRPFFKWAYDRGEIAADLLTLRVGQTAKRDRFLTREELGKVWLALEHHADHVAAQAVKMMIATAQRRDEVAGMRWSEIEGDLWTIPGERTKTGKDYLVPLNTEAQFVLDHARKRDCGSDLVFVGATGKTPFSGWSRFKTKLDNEAGVSGWTFHDFRRTFATLSADSGIDPIIADRCLNHVGASTLNDVALRYQHSTMLDQKRDAFERWATIVRTCVDAVEGSNIVKLAGVQ</sequence>
<dbReference type="InterPro" id="IPR011010">
    <property type="entry name" value="DNA_brk_join_enz"/>
</dbReference>
<dbReference type="CDD" id="cd00801">
    <property type="entry name" value="INT_P4_C"/>
    <property type="match status" value="1"/>
</dbReference>
<dbReference type="PROSITE" id="PS51898">
    <property type="entry name" value="TYR_RECOMBINASE"/>
    <property type="match status" value="1"/>
</dbReference>
<keyword evidence="3" id="KW-0233">DNA recombination</keyword>
<keyword evidence="6" id="KW-1185">Reference proteome</keyword>
<dbReference type="Pfam" id="PF00589">
    <property type="entry name" value="Phage_integrase"/>
    <property type="match status" value="1"/>
</dbReference>